<evidence type="ECO:0000313" key="4">
    <source>
        <dbReference type="Proteomes" id="UP001472677"/>
    </source>
</evidence>
<feature type="transmembrane region" description="Helical" evidence="2">
    <location>
        <begin position="195"/>
        <end position="217"/>
    </location>
</feature>
<evidence type="ECO:0008006" key="5">
    <source>
        <dbReference type="Google" id="ProtNLM"/>
    </source>
</evidence>
<evidence type="ECO:0000256" key="1">
    <source>
        <dbReference type="SAM" id="MobiDB-lite"/>
    </source>
</evidence>
<keyword evidence="2" id="KW-0472">Membrane</keyword>
<comment type="caution">
    <text evidence="3">The sequence shown here is derived from an EMBL/GenBank/DDBJ whole genome shotgun (WGS) entry which is preliminary data.</text>
</comment>
<proteinExistence type="predicted"/>
<name>A0ABR2E3A4_9ROSI</name>
<dbReference type="PANTHER" id="PTHR33709">
    <property type="entry name" value="OSJNBA0035M09.9 PROTEIN"/>
    <property type="match status" value="1"/>
</dbReference>
<evidence type="ECO:0000313" key="3">
    <source>
        <dbReference type="EMBL" id="KAK8551653.1"/>
    </source>
</evidence>
<feature type="region of interest" description="Disordered" evidence="1">
    <location>
        <begin position="1"/>
        <end position="147"/>
    </location>
</feature>
<accession>A0ABR2E3A4</accession>
<keyword evidence="2" id="KW-0812">Transmembrane</keyword>
<feature type="compositionally biased region" description="Low complexity" evidence="1">
    <location>
        <begin position="120"/>
        <end position="135"/>
    </location>
</feature>
<dbReference type="InterPro" id="IPR040339">
    <property type="entry name" value="At1g16860-like"/>
</dbReference>
<sequence>MGSGVPSHQLTNGLLLSGRPEQLKERQPTMSSRAVPYTGGDVKKSGELGKMFDIPVLGHSSSPAPPSNPNNKQQPQLLPPSRVSSSSQPSSGSMRSGSNSGTVRKSSGTISLQPTGLITSGSLSSGSRRSGQLGQAEQAGASSGKAGYGPGVTSLGEGVGIGFRVSKAVIWVIMVVVAMGLVVGAFLMVAVKKVVVLGAVGALVVPMGLGLFWNCIWGRKSLLGFVKRYPDAELRGAVDGQYVKVTGVVTCGSIPLESSYQKVPRCVYVSTELYEYKGWGGKSADSKRRCFSWGCTHSEKFVADFYISDFQSGLRALVKAGYGSKVAPFVKPATVADVTKENKDLSPSFSCWLAEHNLSRDDCIMRLKEGYIKEGSTVSVMGVVRRHDNVLMIVSPPEPISTGCRWSRCLLPSYVEGLILTCDDNQNVELIPA</sequence>
<dbReference type="Proteomes" id="UP001472677">
    <property type="component" value="Unassembled WGS sequence"/>
</dbReference>
<gene>
    <name evidence="3" type="ORF">V6N12_040284</name>
</gene>
<organism evidence="3 4">
    <name type="scientific">Hibiscus sabdariffa</name>
    <name type="common">roselle</name>
    <dbReference type="NCBI Taxonomy" id="183260"/>
    <lineage>
        <taxon>Eukaryota</taxon>
        <taxon>Viridiplantae</taxon>
        <taxon>Streptophyta</taxon>
        <taxon>Embryophyta</taxon>
        <taxon>Tracheophyta</taxon>
        <taxon>Spermatophyta</taxon>
        <taxon>Magnoliopsida</taxon>
        <taxon>eudicotyledons</taxon>
        <taxon>Gunneridae</taxon>
        <taxon>Pentapetalae</taxon>
        <taxon>rosids</taxon>
        <taxon>malvids</taxon>
        <taxon>Malvales</taxon>
        <taxon>Malvaceae</taxon>
        <taxon>Malvoideae</taxon>
        <taxon>Hibiscus</taxon>
    </lineage>
</organism>
<feature type="transmembrane region" description="Helical" evidence="2">
    <location>
        <begin position="168"/>
        <end position="189"/>
    </location>
</feature>
<dbReference type="EMBL" id="JBBPBM010000020">
    <property type="protein sequence ID" value="KAK8551653.1"/>
    <property type="molecule type" value="Genomic_DNA"/>
</dbReference>
<keyword evidence="4" id="KW-1185">Reference proteome</keyword>
<keyword evidence="2" id="KW-1133">Transmembrane helix</keyword>
<reference evidence="3 4" key="1">
    <citation type="journal article" date="2024" name="G3 (Bethesda)">
        <title>Genome assembly of Hibiscus sabdariffa L. provides insights into metabolisms of medicinal natural products.</title>
        <authorList>
            <person name="Kim T."/>
        </authorList>
    </citation>
    <scope>NUCLEOTIDE SEQUENCE [LARGE SCALE GENOMIC DNA]</scope>
    <source>
        <strain evidence="3">TK-2024</strain>
        <tissue evidence="3">Old leaves</tissue>
    </source>
</reference>
<evidence type="ECO:0000256" key="2">
    <source>
        <dbReference type="SAM" id="Phobius"/>
    </source>
</evidence>
<feature type="compositionally biased region" description="Polar residues" evidence="1">
    <location>
        <begin position="101"/>
        <end position="119"/>
    </location>
</feature>
<feature type="compositionally biased region" description="Polar residues" evidence="1">
    <location>
        <begin position="1"/>
        <end position="14"/>
    </location>
</feature>
<feature type="compositionally biased region" description="Low complexity" evidence="1">
    <location>
        <begin position="69"/>
        <end position="100"/>
    </location>
</feature>
<protein>
    <recommendedName>
        <fullName evidence="5">Ubiquitin-specific protease family C19-related protein</fullName>
    </recommendedName>
</protein>
<dbReference type="PANTHER" id="PTHR33709:SF17">
    <property type="entry name" value="UBIQUITIN-SPECIFIC PROTEASE FAMILY C19-RELATED PROTEIN"/>
    <property type="match status" value="1"/>
</dbReference>